<dbReference type="NCBIfam" id="TIGR01144">
    <property type="entry name" value="ATP_synt_b"/>
    <property type="match status" value="1"/>
</dbReference>
<evidence type="ECO:0000256" key="17">
    <source>
        <dbReference type="SAM" id="Coils"/>
    </source>
</evidence>
<reference evidence="18 19" key="1">
    <citation type="journal article" date="2012" name="Int. J. Syst. Evol. Microbiol.">
        <title>Flammeovirga pacifica sp. nov., isolated from deep-sea sediment.</title>
        <authorList>
            <person name="Xu H."/>
            <person name="Fu Y."/>
            <person name="Yang N."/>
            <person name="Ding Z."/>
            <person name="Lai Q."/>
            <person name="Zeng R."/>
        </authorList>
    </citation>
    <scope>NUCLEOTIDE SEQUENCE [LARGE SCALE GENOMIC DNA]</scope>
    <source>
        <strain evidence="19">DSM 24597 / LMG 26175 / WPAGA1</strain>
    </source>
</reference>
<evidence type="ECO:0000256" key="3">
    <source>
        <dbReference type="ARBA" id="ARBA00022475"/>
    </source>
</evidence>
<dbReference type="InterPro" id="IPR005864">
    <property type="entry name" value="ATP_synth_F0_bsu_bac"/>
</dbReference>
<dbReference type="AlphaFoldDB" id="A0A1S1Z0L4"/>
<evidence type="ECO:0000256" key="1">
    <source>
        <dbReference type="ARBA" id="ARBA00005513"/>
    </source>
</evidence>
<evidence type="ECO:0000256" key="14">
    <source>
        <dbReference type="ARBA" id="ARBA00037847"/>
    </source>
</evidence>
<evidence type="ECO:0000256" key="12">
    <source>
        <dbReference type="ARBA" id="ARBA00025614"/>
    </source>
</evidence>
<name>A0A1S1Z0L4_FLAPC</name>
<dbReference type="RefSeq" id="WP_044222835.1">
    <property type="nucleotide sequence ID" value="NZ_JRYR02000001.1"/>
</dbReference>
<feature type="transmembrane region" description="Helical" evidence="15">
    <location>
        <begin position="12"/>
        <end position="33"/>
    </location>
</feature>
<comment type="similarity">
    <text evidence="1 15 16">Belongs to the ATPase B chain family.</text>
</comment>
<dbReference type="SUPFAM" id="SSF81573">
    <property type="entry name" value="F1F0 ATP synthase subunit B, membrane domain"/>
    <property type="match status" value="1"/>
</dbReference>
<dbReference type="InterPro" id="IPR002146">
    <property type="entry name" value="ATP_synth_b/b'su_bac/chlpt"/>
</dbReference>
<dbReference type="InterPro" id="IPR028987">
    <property type="entry name" value="ATP_synth_B-like_membr_sf"/>
</dbReference>
<keyword evidence="4 15" id="KW-0138">CF(0)</keyword>
<comment type="caution">
    <text evidence="18">The sequence shown here is derived from an EMBL/GenBank/DDBJ whole genome shotgun (WGS) entry which is preliminary data.</text>
</comment>
<comment type="function">
    <text evidence="12">Component of the F(0) channel, it forms part of the peripheral stalk, linking F(1) to F(0). The b'-subunit is a diverged and duplicated form of b found in plants and photosynthetic bacteria.</text>
</comment>
<comment type="subunit">
    <text evidence="15">F-type ATPases have 2 components, F(1) - the catalytic core - and F(0) - the membrane proton channel. F(1) has five subunits: alpha(3), beta(3), gamma(1), delta(1), epsilon(1). F(0) has three main subunits: a(1), b(2) and c(10-14). The alpha and beta chains form an alternating ring which encloses part of the gamma chain. F(1) is attached to F(0) by a central stalk formed by the gamma and epsilon chains, while a peripheral stalk is formed by the delta and b chains.</text>
</comment>
<dbReference type="GO" id="GO:0046933">
    <property type="term" value="F:proton-transporting ATP synthase activity, rotational mechanism"/>
    <property type="evidence" value="ECO:0007669"/>
    <property type="project" value="UniProtKB-UniRule"/>
</dbReference>
<keyword evidence="19" id="KW-1185">Reference proteome</keyword>
<evidence type="ECO:0000313" key="18">
    <source>
        <dbReference type="EMBL" id="OHX66808.1"/>
    </source>
</evidence>
<evidence type="ECO:0000256" key="8">
    <source>
        <dbReference type="ARBA" id="ARBA00023065"/>
    </source>
</evidence>
<dbReference type="GO" id="GO:0046961">
    <property type="term" value="F:proton-transporting ATPase activity, rotational mechanism"/>
    <property type="evidence" value="ECO:0007669"/>
    <property type="project" value="TreeGrafter"/>
</dbReference>
<dbReference type="PANTHER" id="PTHR33445">
    <property type="entry name" value="ATP SYNTHASE SUBUNIT B', CHLOROPLASTIC"/>
    <property type="match status" value="1"/>
</dbReference>
<organism evidence="18 19">
    <name type="scientific">Flammeovirga pacifica</name>
    <dbReference type="NCBI Taxonomy" id="915059"/>
    <lineage>
        <taxon>Bacteria</taxon>
        <taxon>Pseudomonadati</taxon>
        <taxon>Bacteroidota</taxon>
        <taxon>Cytophagia</taxon>
        <taxon>Cytophagales</taxon>
        <taxon>Flammeovirgaceae</taxon>
        <taxon>Flammeovirga</taxon>
    </lineage>
</organism>
<keyword evidence="17" id="KW-0175">Coiled coil</keyword>
<dbReference type="CDD" id="cd06503">
    <property type="entry name" value="ATP-synt_Fo_b"/>
    <property type="match status" value="1"/>
</dbReference>
<evidence type="ECO:0000256" key="15">
    <source>
        <dbReference type="HAMAP-Rule" id="MF_01398"/>
    </source>
</evidence>
<keyword evidence="6 15" id="KW-0375">Hydrogen ion transport</keyword>
<keyword evidence="7 15" id="KW-1133">Transmembrane helix</keyword>
<comment type="subunit">
    <text evidence="13">F-type ATPases have 2 components, F(1) - the catalytic core - and F(0) - the membrane proton channel. F(1) has five subunits: alpha(3), beta(3), gamma(1), delta(1), epsilon(1). F(0) has four main subunits: a(1), b(2) and c(10-14). The alpha and beta chains form an alternating ring which encloses part of the gamma chain. F(1) is attached to F(0) by a central stalk formed by the gamma and epsilon chains, while a peripheral stalk is formed by the delta and b chains.</text>
</comment>
<keyword evidence="5 15" id="KW-0812">Transmembrane</keyword>
<dbReference type="Pfam" id="PF00430">
    <property type="entry name" value="ATP-synt_B"/>
    <property type="match status" value="1"/>
</dbReference>
<keyword evidence="2 15" id="KW-0813">Transport</keyword>
<comment type="subcellular location">
    <subcellularLocation>
        <location evidence="15">Cell membrane</location>
        <topology evidence="15">Single-pass membrane protein</topology>
    </subcellularLocation>
    <subcellularLocation>
        <location evidence="14">Endomembrane system</location>
        <topology evidence="14">Single-pass membrane protein</topology>
    </subcellularLocation>
</comment>
<evidence type="ECO:0000256" key="4">
    <source>
        <dbReference type="ARBA" id="ARBA00022547"/>
    </source>
</evidence>
<evidence type="ECO:0000313" key="19">
    <source>
        <dbReference type="Proteomes" id="UP000179797"/>
    </source>
</evidence>
<accession>A0A1S1Z0L4</accession>
<evidence type="ECO:0000256" key="7">
    <source>
        <dbReference type="ARBA" id="ARBA00022989"/>
    </source>
</evidence>
<dbReference type="GO" id="GO:0005886">
    <property type="term" value="C:plasma membrane"/>
    <property type="evidence" value="ECO:0007669"/>
    <property type="project" value="UniProtKB-SubCell"/>
</dbReference>
<feature type="coiled-coil region" evidence="17">
    <location>
        <begin position="37"/>
        <end position="82"/>
    </location>
</feature>
<evidence type="ECO:0000256" key="10">
    <source>
        <dbReference type="ARBA" id="ARBA00023310"/>
    </source>
</evidence>
<evidence type="ECO:0000256" key="2">
    <source>
        <dbReference type="ARBA" id="ARBA00022448"/>
    </source>
</evidence>
<dbReference type="GO" id="GO:0045259">
    <property type="term" value="C:proton-transporting ATP synthase complex"/>
    <property type="evidence" value="ECO:0007669"/>
    <property type="project" value="UniProtKB-KW"/>
</dbReference>
<dbReference type="Proteomes" id="UP000179797">
    <property type="component" value="Unassembled WGS sequence"/>
</dbReference>
<evidence type="ECO:0000256" key="13">
    <source>
        <dbReference type="ARBA" id="ARBA00026054"/>
    </source>
</evidence>
<dbReference type="HAMAP" id="MF_01398">
    <property type="entry name" value="ATP_synth_b_bprime"/>
    <property type="match status" value="1"/>
</dbReference>
<keyword evidence="10 15" id="KW-0066">ATP synthesis</keyword>
<gene>
    <name evidence="15" type="primary">atpF</name>
    <name evidence="18" type="ORF">NH26_10790</name>
</gene>
<evidence type="ECO:0000256" key="9">
    <source>
        <dbReference type="ARBA" id="ARBA00023136"/>
    </source>
</evidence>
<evidence type="ECO:0000256" key="6">
    <source>
        <dbReference type="ARBA" id="ARBA00022781"/>
    </source>
</evidence>
<keyword evidence="9 15" id="KW-0472">Membrane</keyword>
<evidence type="ECO:0000256" key="11">
    <source>
        <dbReference type="ARBA" id="ARBA00025198"/>
    </source>
</evidence>
<dbReference type="GO" id="GO:0012505">
    <property type="term" value="C:endomembrane system"/>
    <property type="evidence" value="ECO:0007669"/>
    <property type="project" value="UniProtKB-SubCell"/>
</dbReference>
<dbReference type="STRING" id="915059.NH26_10790"/>
<comment type="function">
    <text evidence="11 15">F(1)F(0) ATP synthase produces ATP from ADP in the presence of a proton or sodium gradient. F-type ATPases consist of two structural domains, F(1) containing the extramembraneous catalytic core and F(0) containing the membrane proton channel, linked together by a central stalk and a peripheral stalk. During catalysis, ATP synthesis in the catalytic domain of F(1) is coupled via a rotary mechanism of the central stalk subunits to proton translocation.</text>
</comment>
<dbReference type="Gene3D" id="1.20.5.620">
    <property type="entry name" value="F1F0 ATP synthase subunit B, membrane domain"/>
    <property type="match status" value="1"/>
</dbReference>
<protein>
    <recommendedName>
        <fullName evidence="15">ATP synthase subunit b</fullName>
    </recommendedName>
    <alternativeName>
        <fullName evidence="15">ATP synthase F(0) sector subunit b</fullName>
    </alternativeName>
    <alternativeName>
        <fullName evidence="15">ATPase subunit I</fullName>
    </alternativeName>
    <alternativeName>
        <fullName evidence="15">F-type ATPase subunit b</fullName>
        <shortName evidence="15">F-ATPase subunit b</shortName>
    </alternativeName>
</protein>
<evidence type="ECO:0000256" key="5">
    <source>
        <dbReference type="ARBA" id="ARBA00022692"/>
    </source>
</evidence>
<dbReference type="InterPro" id="IPR050059">
    <property type="entry name" value="ATP_synthase_B_chain"/>
</dbReference>
<dbReference type="PANTHER" id="PTHR33445:SF1">
    <property type="entry name" value="ATP SYNTHASE SUBUNIT B"/>
    <property type="match status" value="1"/>
</dbReference>
<sequence length="163" mass="17960">MDIITPGIGLLFWNTLFFLIVFAIIGVKIVPVISKGLKDREESIDNALKAAEQAKADIANLKAENEKEKEKARAEREEIITSAKKKADQMITEATEQAKTEAKKIVDDARSSIDAEKREALAEIKGVVSELSLDIAEKVIRKQLSDDAAQQELVAKLVEDANI</sequence>
<evidence type="ECO:0000256" key="16">
    <source>
        <dbReference type="RuleBase" id="RU003848"/>
    </source>
</evidence>
<dbReference type="OrthoDB" id="9795289at2"/>
<keyword evidence="3 15" id="KW-1003">Cell membrane</keyword>
<proteinExistence type="inferred from homology"/>
<keyword evidence="8 15" id="KW-0406">Ion transport</keyword>
<dbReference type="EMBL" id="JRYR02000001">
    <property type="protein sequence ID" value="OHX66808.1"/>
    <property type="molecule type" value="Genomic_DNA"/>
</dbReference>